<dbReference type="Proteomes" id="UP000006402">
    <property type="component" value="Unassembled WGS sequence"/>
</dbReference>
<accession>A0AAV3GYU7</accession>
<protein>
    <submittedName>
        <fullName evidence="1">Uncharacterized protein</fullName>
    </submittedName>
</protein>
<dbReference type="AlphaFoldDB" id="A0AAV3GYU7"/>
<name>A0AAV3GYU7_ENTFC</name>
<evidence type="ECO:0000313" key="1">
    <source>
        <dbReference type="EMBL" id="EJX55610.1"/>
    </source>
</evidence>
<reference evidence="1 2" key="1">
    <citation type="submission" date="2012-04" db="EMBL/GenBank/DDBJ databases">
        <authorList>
            <person name="Weinstock G."/>
            <person name="Sodergren E."/>
            <person name="Lobos E.A."/>
            <person name="Fulton L."/>
            <person name="Fulton R."/>
            <person name="Courtney L."/>
            <person name="Fronick C."/>
            <person name="O'Laughlin M."/>
            <person name="Godfrey J."/>
            <person name="Wilson R.M."/>
            <person name="Miner T."/>
            <person name="Farmer C."/>
            <person name="Delehaunty K."/>
            <person name="Cordes M."/>
            <person name="Minx P."/>
            <person name="Tomlinson C."/>
            <person name="Chen J."/>
            <person name="Wollam A."/>
            <person name="Pepin K.H."/>
            <person name="Bhonagiri V."/>
            <person name="Zhang X."/>
            <person name="Suruliraj S."/>
            <person name="Warren W."/>
            <person name="Mitreva M."/>
            <person name="Mardis E.R."/>
            <person name="Wilson R.K."/>
        </authorList>
    </citation>
    <scope>NUCLEOTIDE SEQUENCE [LARGE SCALE GENOMIC DNA]</scope>
    <source>
        <strain evidence="1 2">R496</strain>
    </source>
</reference>
<organism evidence="1 2">
    <name type="scientific">Enterococcus faecium R496</name>
    <dbReference type="NCBI Taxonomy" id="1134836"/>
    <lineage>
        <taxon>Bacteria</taxon>
        <taxon>Bacillati</taxon>
        <taxon>Bacillota</taxon>
        <taxon>Bacilli</taxon>
        <taxon>Lactobacillales</taxon>
        <taxon>Enterococcaceae</taxon>
        <taxon>Enterococcus</taxon>
    </lineage>
</organism>
<proteinExistence type="predicted"/>
<dbReference type="EMBL" id="AMAH01000026">
    <property type="protein sequence ID" value="EJX55610.1"/>
    <property type="molecule type" value="Genomic_DNA"/>
</dbReference>
<comment type="caution">
    <text evidence="1">The sequence shown here is derived from an EMBL/GenBank/DDBJ whole genome shotgun (WGS) entry which is preliminary data.</text>
</comment>
<sequence length="43" mass="5241">MHKSKKYSKQTNKTFTLLHVLYFFPKKKTKKFLDLFDIYLTAV</sequence>
<gene>
    <name evidence="1" type="ORF">HMPREF1378_00332</name>
</gene>
<evidence type="ECO:0000313" key="2">
    <source>
        <dbReference type="Proteomes" id="UP000006402"/>
    </source>
</evidence>